<organism evidence="3 4">
    <name type="scientific">Geofilum rubicundum JCM 15548</name>
    <dbReference type="NCBI Taxonomy" id="1236989"/>
    <lineage>
        <taxon>Bacteria</taxon>
        <taxon>Pseudomonadati</taxon>
        <taxon>Bacteroidota</taxon>
        <taxon>Bacteroidia</taxon>
        <taxon>Marinilabiliales</taxon>
        <taxon>Marinilabiliaceae</taxon>
        <taxon>Geofilum</taxon>
    </lineage>
</organism>
<feature type="transmembrane region" description="Helical" evidence="1">
    <location>
        <begin position="12"/>
        <end position="33"/>
    </location>
</feature>
<dbReference type="Pfam" id="PF09851">
    <property type="entry name" value="SHOCT"/>
    <property type="match status" value="1"/>
</dbReference>
<comment type="caution">
    <text evidence="3">The sequence shown here is derived from an EMBL/GenBank/DDBJ whole genome shotgun (WGS) entry which is preliminary data.</text>
</comment>
<reference evidence="3 4" key="1">
    <citation type="journal article" date="2015" name="Microbes Environ.">
        <title>Distribution and evolution of nitrogen fixation genes in the phylum bacteroidetes.</title>
        <authorList>
            <person name="Inoue J."/>
            <person name="Oshima K."/>
            <person name="Suda W."/>
            <person name="Sakamoto M."/>
            <person name="Iino T."/>
            <person name="Noda S."/>
            <person name="Hongoh Y."/>
            <person name="Hattori M."/>
            <person name="Ohkuma M."/>
        </authorList>
    </citation>
    <scope>NUCLEOTIDE SEQUENCE [LARGE SCALE GENOMIC DNA]</scope>
    <source>
        <strain evidence="3">JCM 15548</strain>
    </source>
</reference>
<keyword evidence="1" id="KW-0472">Membrane</keyword>
<keyword evidence="4" id="KW-1185">Reference proteome</keyword>
<feature type="domain" description="SHOCT" evidence="2">
    <location>
        <begin position="48"/>
        <end position="73"/>
    </location>
</feature>
<keyword evidence="1" id="KW-0812">Transmembrane</keyword>
<evidence type="ECO:0000256" key="1">
    <source>
        <dbReference type="SAM" id="Phobius"/>
    </source>
</evidence>
<dbReference type="AlphaFoldDB" id="A0A0E9LUA6"/>
<proteinExistence type="predicted"/>
<dbReference type="Proteomes" id="UP000032900">
    <property type="component" value="Unassembled WGS sequence"/>
</dbReference>
<dbReference type="EMBL" id="BAZW01000002">
    <property type="protein sequence ID" value="GAO28425.1"/>
    <property type="molecule type" value="Genomic_DNA"/>
</dbReference>
<sequence>MDKEETKSNNGAWTIGWGWYVAVPLLVVLGLAAKKGAYETLVSKHQPALDILKERYAKGEIDREKYEEMVNDVLAV</sequence>
<name>A0A0E9LUA6_9BACT</name>
<dbReference type="InterPro" id="IPR018649">
    <property type="entry name" value="SHOCT"/>
</dbReference>
<evidence type="ECO:0000313" key="4">
    <source>
        <dbReference type="Proteomes" id="UP000032900"/>
    </source>
</evidence>
<gene>
    <name evidence="3" type="ORF">JCM15548_1518</name>
</gene>
<protein>
    <recommendedName>
        <fullName evidence="2">SHOCT domain-containing protein</fullName>
    </recommendedName>
</protein>
<dbReference type="OrthoDB" id="1123500at2"/>
<dbReference type="RefSeq" id="WP_062122235.1">
    <property type="nucleotide sequence ID" value="NZ_BAZW01000002.1"/>
</dbReference>
<evidence type="ECO:0000259" key="2">
    <source>
        <dbReference type="Pfam" id="PF09851"/>
    </source>
</evidence>
<evidence type="ECO:0000313" key="3">
    <source>
        <dbReference type="EMBL" id="GAO28425.1"/>
    </source>
</evidence>
<dbReference type="STRING" id="1236989.JCM15548_1518"/>
<keyword evidence="1" id="KW-1133">Transmembrane helix</keyword>
<accession>A0A0E9LUA6</accession>